<evidence type="ECO:0000256" key="1">
    <source>
        <dbReference type="SAM" id="MobiDB-lite"/>
    </source>
</evidence>
<reference evidence="2 3" key="1">
    <citation type="journal article" date="2018" name="Front. Microbiol.">
        <title>Description and Comparative Genomics of Macrococcus caseolyticus subsp. hominis subsp. nov., Macrococcus goetzii sp. nov., Macrococcus epidermidis sp. nov., and Macrococcus bohemicus sp. nov., Novel Macrococci From Human Clinical Material With Virulence Potential and Suspected Uptake of Foreign DNA by Natural Transformation.</title>
        <authorList>
            <person name="Maslanova I."/>
            <person name="Wertheimer Z."/>
            <person name="Sedlacek I."/>
            <person name="Svec P."/>
            <person name="Indrakova A."/>
            <person name="Kovarovic V."/>
            <person name="Schumann P."/>
            <person name="Sproer C."/>
            <person name="Kralova S."/>
            <person name="Sedo O."/>
            <person name="Kristofova L."/>
            <person name="Vrbovska V."/>
            <person name="Fuzik T."/>
            <person name="Petras P."/>
            <person name="Zdrahal Z."/>
            <person name="Ruzickova V."/>
            <person name="Doskar J."/>
            <person name="Pantucek R."/>
        </authorList>
    </citation>
    <scope>NUCLEOTIDE SEQUENCE [LARGE SCALE GENOMIC DNA]</scope>
    <source>
        <strain evidence="2 3">03/115</strain>
    </source>
</reference>
<feature type="region of interest" description="Disordered" evidence="1">
    <location>
        <begin position="12"/>
        <end position="33"/>
    </location>
</feature>
<dbReference type="EMBL" id="PZJG01000003">
    <property type="protein sequence ID" value="RAK49481.1"/>
    <property type="molecule type" value="Genomic_DNA"/>
</dbReference>
<feature type="compositionally biased region" description="Polar residues" evidence="1">
    <location>
        <begin position="14"/>
        <end position="33"/>
    </location>
</feature>
<protein>
    <submittedName>
        <fullName evidence="2">Uncharacterized protein</fullName>
    </submittedName>
</protein>
<organism evidence="2 3">
    <name type="scientific">Macrococcoides bohemicum</name>
    <dbReference type="NCBI Taxonomy" id="1903056"/>
    <lineage>
        <taxon>Bacteria</taxon>
        <taxon>Bacillati</taxon>
        <taxon>Bacillota</taxon>
        <taxon>Bacilli</taxon>
        <taxon>Bacillales</taxon>
        <taxon>Staphylococcaceae</taxon>
        <taxon>Macrococcoides</taxon>
    </lineage>
</organism>
<dbReference type="AlphaFoldDB" id="A0A328A4M7"/>
<name>A0A328A4M7_9STAP</name>
<evidence type="ECO:0000313" key="3">
    <source>
        <dbReference type="Proteomes" id="UP000249579"/>
    </source>
</evidence>
<proteinExistence type="predicted"/>
<accession>A0A328A4M7</accession>
<sequence>MCIQSFYLKKGYGNTKNVGPTNLSSPNQKPNSIIDSSKAARSITFAGSGKGICSLYSNIHVKSNVPQNKPGFTFRARNGLINADSARYAIGHYESINAFDAACKFNKG</sequence>
<gene>
    <name evidence="2" type="ORF">BHX94_06635</name>
</gene>
<evidence type="ECO:0000313" key="2">
    <source>
        <dbReference type="EMBL" id="RAK49481.1"/>
    </source>
</evidence>
<dbReference type="Proteomes" id="UP000249579">
    <property type="component" value="Unassembled WGS sequence"/>
</dbReference>
<comment type="caution">
    <text evidence="2">The sequence shown here is derived from an EMBL/GenBank/DDBJ whole genome shotgun (WGS) entry which is preliminary data.</text>
</comment>